<dbReference type="GO" id="GO:0005886">
    <property type="term" value="C:plasma membrane"/>
    <property type="evidence" value="ECO:0007669"/>
    <property type="project" value="UniProtKB-SubCell"/>
</dbReference>
<keyword evidence="9" id="KW-1185">Reference proteome</keyword>
<accession>K4K6D8</accession>
<feature type="transmembrane region" description="Helical" evidence="7">
    <location>
        <begin position="149"/>
        <end position="171"/>
    </location>
</feature>
<dbReference type="InterPro" id="IPR005134">
    <property type="entry name" value="UPF0114"/>
</dbReference>
<evidence type="ECO:0000256" key="2">
    <source>
        <dbReference type="ARBA" id="ARBA00005774"/>
    </source>
</evidence>
<dbReference type="GeneID" id="13995165"/>
<dbReference type="RefSeq" id="YP_006988471.1">
    <property type="nucleotide sequence ID" value="NC_019406.1"/>
</dbReference>
<dbReference type="Proteomes" id="UP000000463">
    <property type="component" value="Segment"/>
</dbReference>
<evidence type="ECO:0000256" key="4">
    <source>
        <dbReference type="ARBA" id="ARBA00022692"/>
    </source>
</evidence>
<evidence type="ECO:0000256" key="3">
    <source>
        <dbReference type="ARBA" id="ARBA00022475"/>
    </source>
</evidence>
<comment type="subcellular location">
    <subcellularLocation>
        <location evidence="1">Cell membrane</location>
        <topology evidence="1">Multi-pass membrane protein</topology>
    </subcellularLocation>
</comment>
<comment type="similarity">
    <text evidence="2">Belongs to the UPF0114 family.</text>
</comment>
<evidence type="ECO:0000256" key="7">
    <source>
        <dbReference type="SAM" id="Phobius"/>
    </source>
</evidence>
<keyword evidence="5 7" id="KW-1133">Transmembrane helix</keyword>
<feature type="transmembrane region" description="Helical" evidence="7">
    <location>
        <begin position="24"/>
        <end position="43"/>
    </location>
</feature>
<evidence type="ECO:0000256" key="5">
    <source>
        <dbReference type="ARBA" id="ARBA00022989"/>
    </source>
</evidence>
<dbReference type="PANTHER" id="PTHR38596">
    <property type="entry name" value="UPF0114 PROTEIN YQHA"/>
    <property type="match status" value="1"/>
</dbReference>
<evidence type="ECO:0000256" key="6">
    <source>
        <dbReference type="ARBA" id="ARBA00023136"/>
    </source>
</evidence>
<name>K4K6D8_9CAUD</name>
<dbReference type="PANTHER" id="PTHR38596:SF1">
    <property type="entry name" value="UPF0114 PROTEIN YQHA"/>
    <property type="match status" value="1"/>
</dbReference>
<keyword evidence="6 7" id="KW-0472">Membrane</keyword>
<organism evidence="8 9">
    <name type="scientific">Caulobacter phage CcrColossus</name>
    <dbReference type="NCBI Taxonomy" id="1211640"/>
    <lineage>
        <taxon>Viruses</taxon>
        <taxon>Duplodnaviria</taxon>
        <taxon>Heunggongvirae</taxon>
        <taxon>Uroviricota</taxon>
        <taxon>Caudoviricetes</taxon>
        <taxon>Jeanschmidtviridae</taxon>
        <taxon>Colossusvirus</taxon>
        <taxon>Colossusvirus colossus</taxon>
    </lineage>
</organism>
<dbReference type="InterPro" id="IPR020761">
    <property type="entry name" value="UPF0114_bac"/>
</dbReference>
<gene>
    <name evidence="8" type="ORF">CcrColossus_gp237</name>
</gene>
<dbReference type="HAMAP" id="MF_00143">
    <property type="entry name" value="UPF0114"/>
    <property type="match status" value="1"/>
</dbReference>
<dbReference type="EMBL" id="JX100810">
    <property type="protein sequence ID" value="AFU88107.1"/>
    <property type="molecule type" value="Genomic_DNA"/>
</dbReference>
<feature type="transmembrane region" description="Helical" evidence="7">
    <location>
        <begin position="63"/>
        <end position="88"/>
    </location>
</feature>
<evidence type="ECO:0000313" key="8">
    <source>
        <dbReference type="EMBL" id="AFU88107.1"/>
    </source>
</evidence>
<proteinExistence type="inferred from homology"/>
<protein>
    <submittedName>
        <fullName evidence="8">UPF0114 protein</fullName>
    </submittedName>
</protein>
<keyword evidence="3" id="KW-1003">Cell membrane</keyword>
<dbReference type="KEGG" id="vg:13995165"/>
<evidence type="ECO:0000256" key="1">
    <source>
        <dbReference type="ARBA" id="ARBA00004651"/>
    </source>
</evidence>
<keyword evidence="4 7" id="KW-0812">Transmembrane</keyword>
<reference evidence="8 9" key="1">
    <citation type="journal article" date="2012" name="BMC Genomics">
        <title>The Caulobacter crescentus phage phiCbK: genomics of a canonical phage.</title>
        <authorList>
            <person name="Gill J.J."/>
            <person name="Berry J.D."/>
            <person name="Russell W.K."/>
            <person name="Lessor L."/>
            <person name="Escobar Garcia D.A."/>
            <person name="Hernandez D."/>
            <person name="Kane A."/>
            <person name="Keene J."/>
            <person name="Maddox M."/>
            <person name="Martin R."/>
            <person name="Mohan S."/>
            <person name="Thorn A.M."/>
            <person name="Russell D.H."/>
            <person name="Young R."/>
        </authorList>
    </citation>
    <scope>NUCLEOTIDE SEQUENCE [LARGE SCALE GENOMIC DNA]</scope>
</reference>
<sequence length="194" mass="21615">MTSPQSSTHRVIRILSRVIFETRWLLVPIYLAMIIAIAAYVILFTKQAIDMGLGVWHWDAEHLLLASLALVDMSMVANLIVMILAGGFSTFVAEFDQSLFPNRPRWMNGLDSTTLKIQMGKSLIGVTSVHLLQTFMRLHDILKEENGKFLVATEIIIHMVFIITTVAYCYISKLTHGHKVAPAALPTPASAEGH</sequence>
<evidence type="ECO:0000313" key="9">
    <source>
        <dbReference type="Proteomes" id="UP000000463"/>
    </source>
</evidence>
<dbReference type="Pfam" id="PF03350">
    <property type="entry name" value="UPF0114"/>
    <property type="match status" value="1"/>
</dbReference>